<dbReference type="Proteomes" id="UP001458880">
    <property type="component" value="Unassembled WGS sequence"/>
</dbReference>
<dbReference type="Gene3D" id="3.30.420.10">
    <property type="entry name" value="Ribonuclease H-like superfamily/Ribonuclease H"/>
    <property type="match status" value="1"/>
</dbReference>
<dbReference type="SUPFAM" id="SSF53098">
    <property type="entry name" value="Ribonuclease H-like"/>
    <property type="match status" value="1"/>
</dbReference>
<organism evidence="2 3">
    <name type="scientific">Popillia japonica</name>
    <name type="common">Japanese beetle</name>
    <dbReference type="NCBI Taxonomy" id="7064"/>
    <lineage>
        <taxon>Eukaryota</taxon>
        <taxon>Metazoa</taxon>
        <taxon>Ecdysozoa</taxon>
        <taxon>Arthropoda</taxon>
        <taxon>Hexapoda</taxon>
        <taxon>Insecta</taxon>
        <taxon>Pterygota</taxon>
        <taxon>Neoptera</taxon>
        <taxon>Endopterygota</taxon>
        <taxon>Coleoptera</taxon>
        <taxon>Polyphaga</taxon>
        <taxon>Scarabaeiformia</taxon>
        <taxon>Scarabaeidae</taxon>
        <taxon>Rutelinae</taxon>
        <taxon>Popillia</taxon>
    </lineage>
</organism>
<dbReference type="PANTHER" id="PTHR37984">
    <property type="entry name" value="PROTEIN CBG26694"/>
    <property type="match status" value="1"/>
</dbReference>
<dbReference type="PANTHER" id="PTHR37984:SF5">
    <property type="entry name" value="PROTEIN NYNRIN-LIKE"/>
    <property type="match status" value="1"/>
</dbReference>
<feature type="domain" description="Integrase catalytic" evidence="1">
    <location>
        <begin position="45"/>
        <end position="127"/>
    </location>
</feature>
<keyword evidence="3" id="KW-1185">Reference proteome</keyword>
<evidence type="ECO:0000313" key="3">
    <source>
        <dbReference type="Proteomes" id="UP001458880"/>
    </source>
</evidence>
<evidence type="ECO:0000313" key="2">
    <source>
        <dbReference type="EMBL" id="KAK9702369.1"/>
    </source>
</evidence>
<accession>A0AAW1JG00</accession>
<protein>
    <recommendedName>
        <fullName evidence="1">Integrase catalytic domain-containing protein</fullName>
    </recommendedName>
</protein>
<comment type="caution">
    <text evidence="2">The sequence shown here is derived from an EMBL/GenBank/DDBJ whole genome shotgun (WGS) entry which is preliminary data.</text>
</comment>
<dbReference type="GO" id="GO:0003676">
    <property type="term" value="F:nucleic acid binding"/>
    <property type="evidence" value="ECO:0007669"/>
    <property type="project" value="InterPro"/>
</dbReference>
<dbReference type="InterPro" id="IPR050951">
    <property type="entry name" value="Retrovirus_Pol_polyprotein"/>
</dbReference>
<dbReference type="InterPro" id="IPR012337">
    <property type="entry name" value="RNaseH-like_sf"/>
</dbReference>
<proteinExistence type="predicted"/>
<gene>
    <name evidence="2" type="ORF">QE152_g29994</name>
</gene>
<name>A0AAW1JG00_POPJA</name>
<dbReference type="GO" id="GO:0015074">
    <property type="term" value="P:DNA integration"/>
    <property type="evidence" value="ECO:0007669"/>
    <property type="project" value="InterPro"/>
</dbReference>
<sequence length="127" mass="14743">MTEDHQRYPFKLPSKLTEYIKKCEVCQRNKYDRRPPKVPFQITEQIDKPFSKIHIDTIAINSQNFLTIIDVFTKYAQAYPINGKTAVEIVEKLIESFSIHGTPQVNPNMGNIFAAKTRFPIDGIYYS</sequence>
<dbReference type="AlphaFoldDB" id="A0AAW1JG00"/>
<dbReference type="PROSITE" id="PS50994">
    <property type="entry name" value="INTEGRASE"/>
    <property type="match status" value="1"/>
</dbReference>
<dbReference type="EMBL" id="JASPKY010000394">
    <property type="protein sequence ID" value="KAK9702369.1"/>
    <property type="molecule type" value="Genomic_DNA"/>
</dbReference>
<dbReference type="InterPro" id="IPR036397">
    <property type="entry name" value="RNaseH_sf"/>
</dbReference>
<dbReference type="InterPro" id="IPR001584">
    <property type="entry name" value="Integrase_cat-core"/>
</dbReference>
<reference evidence="2 3" key="1">
    <citation type="journal article" date="2024" name="BMC Genomics">
        <title>De novo assembly and annotation of Popillia japonica's genome with initial clues to its potential as an invasive pest.</title>
        <authorList>
            <person name="Cucini C."/>
            <person name="Boschi S."/>
            <person name="Funari R."/>
            <person name="Cardaioli E."/>
            <person name="Iannotti N."/>
            <person name="Marturano G."/>
            <person name="Paoli F."/>
            <person name="Bruttini M."/>
            <person name="Carapelli A."/>
            <person name="Frati F."/>
            <person name="Nardi F."/>
        </authorList>
    </citation>
    <scope>NUCLEOTIDE SEQUENCE [LARGE SCALE GENOMIC DNA]</scope>
    <source>
        <strain evidence="2">DMR45628</strain>
    </source>
</reference>
<evidence type="ECO:0000259" key="1">
    <source>
        <dbReference type="PROSITE" id="PS50994"/>
    </source>
</evidence>